<keyword evidence="2" id="KW-1185">Reference proteome</keyword>
<dbReference type="AlphaFoldDB" id="A0A399ET49"/>
<name>A0A399ET49_9DEIN</name>
<dbReference type="Proteomes" id="UP000265341">
    <property type="component" value="Unassembled WGS sequence"/>
</dbReference>
<dbReference type="EMBL" id="QWLA01000027">
    <property type="protein sequence ID" value="RIH86686.1"/>
    <property type="molecule type" value="Genomic_DNA"/>
</dbReference>
<dbReference type="PIRSF" id="PIRSF008502">
    <property type="entry name" value="UCP008502"/>
    <property type="match status" value="1"/>
</dbReference>
<comment type="caution">
    <text evidence="1">The sequence shown here is derived from an EMBL/GenBank/DDBJ whole genome shotgun (WGS) entry which is preliminary data.</text>
</comment>
<evidence type="ECO:0008006" key="3">
    <source>
        <dbReference type="Google" id="ProtNLM"/>
    </source>
</evidence>
<dbReference type="Pfam" id="PF08002">
    <property type="entry name" value="DUF1697"/>
    <property type="match status" value="1"/>
</dbReference>
<dbReference type="PANTHER" id="PTHR36439">
    <property type="entry name" value="BLL4334 PROTEIN"/>
    <property type="match status" value="1"/>
</dbReference>
<dbReference type="PANTHER" id="PTHR36439:SF1">
    <property type="entry name" value="DUF1697 DOMAIN-CONTAINING PROTEIN"/>
    <property type="match status" value="1"/>
</dbReference>
<protein>
    <recommendedName>
        <fullName evidence="3">DUF1697 domain-containing protein</fullName>
    </recommendedName>
</protein>
<reference evidence="1 2" key="1">
    <citation type="submission" date="2018-08" db="EMBL/GenBank/DDBJ databases">
        <title>Meiothermus roseus NBRC 110900 genome sequencing project.</title>
        <authorList>
            <person name="Da Costa M.S."/>
            <person name="Albuquerque L."/>
            <person name="Raposo P."/>
            <person name="Froufe H.J.C."/>
            <person name="Barroso C.S."/>
            <person name="Egas C."/>
        </authorList>
    </citation>
    <scope>NUCLEOTIDE SEQUENCE [LARGE SCALE GENOMIC DNA]</scope>
    <source>
        <strain evidence="1 2">NBRC 110900</strain>
    </source>
</reference>
<proteinExistence type="predicted"/>
<dbReference type="SUPFAM" id="SSF160379">
    <property type="entry name" value="SP0830-like"/>
    <property type="match status" value="1"/>
</dbReference>
<accession>A0A399ET49</accession>
<evidence type="ECO:0000313" key="2">
    <source>
        <dbReference type="Proteomes" id="UP000265341"/>
    </source>
</evidence>
<organism evidence="1 2">
    <name type="scientific">Calidithermus roseus</name>
    <dbReference type="NCBI Taxonomy" id="1644118"/>
    <lineage>
        <taxon>Bacteria</taxon>
        <taxon>Thermotogati</taxon>
        <taxon>Deinococcota</taxon>
        <taxon>Deinococci</taxon>
        <taxon>Thermales</taxon>
        <taxon>Thermaceae</taxon>
        <taxon>Calidithermus</taxon>
    </lineage>
</organism>
<gene>
    <name evidence="1" type="ORF">Mrose_01677</name>
</gene>
<dbReference type="InterPro" id="IPR012545">
    <property type="entry name" value="DUF1697"/>
</dbReference>
<dbReference type="Gene3D" id="3.30.70.1280">
    <property type="entry name" value="SP0830-like domains"/>
    <property type="match status" value="1"/>
</dbReference>
<evidence type="ECO:0000313" key="1">
    <source>
        <dbReference type="EMBL" id="RIH86686.1"/>
    </source>
</evidence>
<sequence>MNAKMTELKHSFEAAGFTDVKTVLTSGNVVFSARAKSEMALARQAEAAMAKQLSRTFYTIVRPVSVLRDLVEANPYAAFDLPAKAKRVVTFLGEPYQGKLSLPTETEGVHILSMNGREVFTAYVPNPRGPVFMVLIEKLFGRHVTTRTWETVKKCATA</sequence>